<gene>
    <name evidence="1" type="ORF">MRB53_001870</name>
</gene>
<evidence type="ECO:0000313" key="2">
    <source>
        <dbReference type="Proteomes" id="UP001234297"/>
    </source>
</evidence>
<accession>A0ACC2MSW0</accession>
<name>A0ACC2MSW0_PERAE</name>
<organism evidence="1 2">
    <name type="scientific">Persea americana</name>
    <name type="common">Avocado</name>
    <dbReference type="NCBI Taxonomy" id="3435"/>
    <lineage>
        <taxon>Eukaryota</taxon>
        <taxon>Viridiplantae</taxon>
        <taxon>Streptophyta</taxon>
        <taxon>Embryophyta</taxon>
        <taxon>Tracheophyta</taxon>
        <taxon>Spermatophyta</taxon>
        <taxon>Magnoliopsida</taxon>
        <taxon>Magnoliidae</taxon>
        <taxon>Laurales</taxon>
        <taxon>Lauraceae</taxon>
        <taxon>Persea</taxon>
    </lineage>
</organism>
<dbReference type="Proteomes" id="UP001234297">
    <property type="component" value="Chromosome 1"/>
</dbReference>
<protein>
    <submittedName>
        <fullName evidence="1">Uncharacterized protein</fullName>
    </submittedName>
</protein>
<reference evidence="1 2" key="1">
    <citation type="journal article" date="2022" name="Hortic Res">
        <title>A haplotype resolved chromosomal level avocado genome allows analysis of novel avocado genes.</title>
        <authorList>
            <person name="Nath O."/>
            <person name="Fletcher S.J."/>
            <person name="Hayward A."/>
            <person name="Shaw L.M."/>
            <person name="Masouleh A.K."/>
            <person name="Furtado A."/>
            <person name="Henry R.J."/>
            <person name="Mitter N."/>
        </authorList>
    </citation>
    <scope>NUCLEOTIDE SEQUENCE [LARGE SCALE GENOMIC DNA]</scope>
    <source>
        <strain evidence="2">cv. Hass</strain>
    </source>
</reference>
<keyword evidence="2" id="KW-1185">Reference proteome</keyword>
<dbReference type="EMBL" id="CM056809">
    <property type="protein sequence ID" value="KAJ8648847.1"/>
    <property type="molecule type" value="Genomic_DNA"/>
</dbReference>
<comment type="caution">
    <text evidence="1">The sequence shown here is derived from an EMBL/GenBank/DDBJ whole genome shotgun (WGS) entry which is preliminary data.</text>
</comment>
<proteinExistence type="predicted"/>
<evidence type="ECO:0000313" key="1">
    <source>
        <dbReference type="EMBL" id="KAJ8648847.1"/>
    </source>
</evidence>
<sequence>MEKEIRILESSCSQGRLLNYIVLEVLRRVLDAMDPHHPVEILFAESIRLYRMSKKAFILRKIYARGIKVLSVKDHWLGIEVLSVKAHWLET</sequence>